<keyword evidence="2" id="KW-1003">Cell membrane</keyword>
<dbReference type="Proteomes" id="UP000178953">
    <property type="component" value="Unassembled WGS sequence"/>
</dbReference>
<dbReference type="Pfam" id="PF03023">
    <property type="entry name" value="MurJ"/>
    <property type="match status" value="1"/>
</dbReference>
<feature type="transmembrane region" description="Helical" evidence="8">
    <location>
        <begin position="170"/>
        <end position="190"/>
    </location>
</feature>
<protein>
    <submittedName>
        <fullName evidence="9">Virulence factor MviN</fullName>
    </submittedName>
</protein>
<evidence type="ECO:0000256" key="5">
    <source>
        <dbReference type="ARBA" id="ARBA00022984"/>
    </source>
</evidence>
<evidence type="ECO:0000256" key="8">
    <source>
        <dbReference type="SAM" id="Phobius"/>
    </source>
</evidence>
<accession>A0A1E8Q6M0</accession>
<sequence length="538" mass="55825">MTGAEGDHSGRTVAQAGGQVAVAALVSRLTGFLRTLLLAAALGTAAVADAYNGANSFPNMVYELLLGGLLSSLFIPMLMRARLRGRQYTDVFTQRVLAAGAVAMALLTMAAVAAAPLLAAVMVTDRAQRELTTMLAYLLLPQIFFYALAAMVTAVLNVGGSFAAPAWAPVINNVIVVITVVAFLAAPGPVTLVPASMTALQVSILGVGTTLGVAAQAIWAVVALQRSGFRWSWRVRILPYTWRPVWVGLPLLGWVVAYAAISQVGVAVTLRVAFGHGGVSIYTYADLIFQVCYGILGVSLLTVLMPRIAHAVVRADRSAVVADLGRGARYAIVALIPVTIAVSVLAPALSTVIFVGQVDVEAAHLIGVTAEAAAFGLVPLALVMLQMRVFYAGRDARTPALINMAMVATKIVVIVAAAALLPSRLVVVMLGVGASLSFVVGAGVGHVLLRRRYGLLGFHQVAATLGRVSLAALIAGGCCLAVVLVVKTAVAEPRLAALLALVAGTATGLAAFFIAAHRIGIPELRIVRALLQPTRRAT</sequence>
<evidence type="ECO:0000256" key="2">
    <source>
        <dbReference type="ARBA" id="ARBA00022475"/>
    </source>
</evidence>
<dbReference type="InterPro" id="IPR004268">
    <property type="entry name" value="MurJ"/>
</dbReference>
<feature type="transmembrane region" description="Helical" evidence="8">
    <location>
        <begin position="362"/>
        <end position="385"/>
    </location>
</feature>
<feature type="transmembrane region" description="Helical" evidence="8">
    <location>
        <begin position="100"/>
        <end position="123"/>
    </location>
</feature>
<evidence type="ECO:0000256" key="1">
    <source>
        <dbReference type="ARBA" id="ARBA00004651"/>
    </source>
</evidence>
<reference evidence="9 10" key="1">
    <citation type="submission" date="2016-09" db="EMBL/GenBank/DDBJ databases">
        <title>genome sequence of Mycobacterium sp. 739 SCH.</title>
        <authorList>
            <person name="Greninger A.L."/>
            <person name="Qin X."/>
            <person name="Jerome K."/>
            <person name="Vora S."/>
            <person name="Quinn K."/>
        </authorList>
    </citation>
    <scope>NUCLEOTIDE SEQUENCE [LARGE SCALE GENOMIC DNA]</scope>
    <source>
        <strain evidence="9 10">SCH</strain>
    </source>
</reference>
<keyword evidence="7 8" id="KW-0472">Membrane</keyword>
<feature type="transmembrane region" description="Helical" evidence="8">
    <location>
        <begin position="60"/>
        <end position="79"/>
    </location>
</feature>
<dbReference type="PRINTS" id="PR01806">
    <property type="entry name" value="VIRFACTRMVIN"/>
</dbReference>
<feature type="transmembrane region" description="Helical" evidence="8">
    <location>
        <begin position="202"/>
        <end position="224"/>
    </location>
</feature>
<dbReference type="GO" id="GO:0015648">
    <property type="term" value="F:lipid-linked peptidoglycan transporter activity"/>
    <property type="evidence" value="ECO:0007669"/>
    <property type="project" value="TreeGrafter"/>
</dbReference>
<name>A0A1E8Q6M0_9MYCO</name>
<evidence type="ECO:0000256" key="6">
    <source>
        <dbReference type="ARBA" id="ARBA00022989"/>
    </source>
</evidence>
<organism evidence="9 10">
    <name type="scientific">Mycolicibacterium grossiae</name>
    <dbReference type="NCBI Taxonomy" id="1552759"/>
    <lineage>
        <taxon>Bacteria</taxon>
        <taxon>Bacillati</taxon>
        <taxon>Actinomycetota</taxon>
        <taxon>Actinomycetes</taxon>
        <taxon>Mycobacteriales</taxon>
        <taxon>Mycobacteriaceae</taxon>
        <taxon>Mycolicibacterium</taxon>
    </lineage>
</organism>
<dbReference type="PANTHER" id="PTHR47019:SF1">
    <property type="entry name" value="LIPID II FLIPPASE MURJ"/>
    <property type="match status" value="1"/>
</dbReference>
<dbReference type="AlphaFoldDB" id="A0A1E8Q6M0"/>
<dbReference type="GO" id="GO:0005886">
    <property type="term" value="C:plasma membrane"/>
    <property type="evidence" value="ECO:0007669"/>
    <property type="project" value="UniProtKB-SubCell"/>
</dbReference>
<keyword evidence="10" id="KW-1185">Reference proteome</keyword>
<keyword evidence="6 8" id="KW-1133">Transmembrane helix</keyword>
<feature type="transmembrane region" description="Helical" evidence="8">
    <location>
        <begin position="287"/>
        <end position="309"/>
    </location>
</feature>
<keyword evidence="3 8" id="KW-0812">Transmembrane</keyword>
<keyword evidence="5" id="KW-0573">Peptidoglycan synthesis</keyword>
<evidence type="ECO:0000313" key="9">
    <source>
        <dbReference type="EMBL" id="OFJ54208.1"/>
    </source>
</evidence>
<gene>
    <name evidence="9" type="ORF">BEL07_08220</name>
</gene>
<comment type="caution">
    <text evidence="9">The sequence shown here is derived from an EMBL/GenBank/DDBJ whole genome shotgun (WGS) entry which is preliminary data.</text>
</comment>
<feature type="transmembrane region" description="Helical" evidence="8">
    <location>
        <begin position="470"/>
        <end position="490"/>
    </location>
</feature>
<feature type="transmembrane region" description="Helical" evidence="8">
    <location>
        <begin position="135"/>
        <end position="158"/>
    </location>
</feature>
<evidence type="ECO:0000256" key="3">
    <source>
        <dbReference type="ARBA" id="ARBA00022692"/>
    </source>
</evidence>
<proteinExistence type="predicted"/>
<evidence type="ECO:0000256" key="7">
    <source>
        <dbReference type="ARBA" id="ARBA00023136"/>
    </source>
</evidence>
<comment type="subcellular location">
    <subcellularLocation>
        <location evidence="1">Cell membrane</location>
        <topology evidence="1">Multi-pass membrane protein</topology>
    </subcellularLocation>
</comment>
<dbReference type="InterPro" id="IPR051050">
    <property type="entry name" value="Lipid_II_flippase_MurJ/MviN"/>
</dbReference>
<feature type="transmembrane region" description="Helical" evidence="8">
    <location>
        <begin position="245"/>
        <end position="267"/>
    </location>
</feature>
<dbReference type="GO" id="GO:0009252">
    <property type="term" value="P:peptidoglycan biosynthetic process"/>
    <property type="evidence" value="ECO:0007669"/>
    <property type="project" value="UniProtKB-KW"/>
</dbReference>
<evidence type="ECO:0000256" key="4">
    <source>
        <dbReference type="ARBA" id="ARBA00022960"/>
    </source>
</evidence>
<evidence type="ECO:0000313" key="10">
    <source>
        <dbReference type="Proteomes" id="UP000178953"/>
    </source>
</evidence>
<dbReference type="GO" id="GO:0034204">
    <property type="term" value="P:lipid translocation"/>
    <property type="evidence" value="ECO:0007669"/>
    <property type="project" value="TreeGrafter"/>
</dbReference>
<feature type="transmembrane region" description="Helical" evidence="8">
    <location>
        <begin position="496"/>
        <end position="516"/>
    </location>
</feature>
<keyword evidence="4" id="KW-0133">Cell shape</keyword>
<dbReference type="EMBL" id="MCHX01000015">
    <property type="protein sequence ID" value="OFJ54208.1"/>
    <property type="molecule type" value="Genomic_DNA"/>
</dbReference>
<feature type="transmembrane region" description="Helical" evidence="8">
    <location>
        <begin position="400"/>
        <end position="421"/>
    </location>
</feature>
<dbReference type="PANTHER" id="PTHR47019">
    <property type="entry name" value="LIPID II FLIPPASE MURJ"/>
    <property type="match status" value="1"/>
</dbReference>
<dbReference type="RefSeq" id="WP_070352603.1">
    <property type="nucleotide sequence ID" value="NZ_MCHX01000015.1"/>
</dbReference>
<dbReference type="GO" id="GO:0008360">
    <property type="term" value="P:regulation of cell shape"/>
    <property type="evidence" value="ECO:0007669"/>
    <property type="project" value="UniProtKB-KW"/>
</dbReference>
<feature type="transmembrane region" description="Helical" evidence="8">
    <location>
        <begin position="330"/>
        <end position="356"/>
    </location>
</feature>
<feature type="transmembrane region" description="Helical" evidence="8">
    <location>
        <begin position="427"/>
        <end position="449"/>
    </location>
</feature>